<dbReference type="Gene3D" id="2.60.120.1440">
    <property type="match status" value="1"/>
</dbReference>
<dbReference type="OrthoDB" id="1523489at2"/>
<dbReference type="PANTHER" id="PTHR30273">
    <property type="entry name" value="PERIPLASMIC SIGNAL SENSOR AND SIGMA FACTOR ACTIVATOR FECR-RELATED"/>
    <property type="match status" value="1"/>
</dbReference>
<dbReference type="AlphaFoldDB" id="A0A3D8LHE9"/>
<evidence type="ECO:0000259" key="2">
    <source>
        <dbReference type="Pfam" id="PF04773"/>
    </source>
</evidence>
<organism evidence="4 5">
    <name type="scientific">Pontibacter diazotrophicus</name>
    <dbReference type="NCBI Taxonomy" id="1400979"/>
    <lineage>
        <taxon>Bacteria</taxon>
        <taxon>Pseudomonadati</taxon>
        <taxon>Bacteroidota</taxon>
        <taxon>Cytophagia</taxon>
        <taxon>Cytophagales</taxon>
        <taxon>Hymenobacteraceae</taxon>
        <taxon>Pontibacter</taxon>
    </lineage>
</organism>
<dbReference type="Proteomes" id="UP000256708">
    <property type="component" value="Unassembled WGS sequence"/>
</dbReference>
<feature type="domain" description="FecR protein" evidence="2">
    <location>
        <begin position="132"/>
        <end position="227"/>
    </location>
</feature>
<dbReference type="InterPro" id="IPR006860">
    <property type="entry name" value="FecR"/>
</dbReference>
<feature type="transmembrane region" description="Helical" evidence="1">
    <location>
        <begin position="103"/>
        <end position="122"/>
    </location>
</feature>
<dbReference type="InterPro" id="IPR032508">
    <property type="entry name" value="FecR_C"/>
</dbReference>
<dbReference type="Pfam" id="PF16344">
    <property type="entry name" value="FecR_C"/>
    <property type="match status" value="1"/>
</dbReference>
<dbReference type="EMBL" id="QRGR01000003">
    <property type="protein sequence ID" value="RDV16807.1"/>
    <property type="molecule type" value="Genomic_DNA"/>
</dbReference>
<protein>
    <submittedName>
        <fullName evidence="4">DUF4974 domain-containing protein</fullName>
    </submittedName>
</protein>
<dbReference type="InterPro" id="IPR012373">
    <property type="entry name" value="Ferrdict_sens_TM"/>
</dbReference>
<evidence type="ECO:0000313" key="4">
    <source>
        <dbReference type="EMBL" id="RDV16807.1"/>
    </source>
</evidence>
<evidence type="ECO:0000259" key="3">
    <source>
        <dbReference type="Pfam" id="PF16344"/>
    </source>
</evidence>
<comment type="caution">
    <text evidence="4">The sequence shown here is derived from an EMBL/GenBank/DDBJ whole genome shotgun (WGS) entry which is preliminary data.</text>
</comment>
<dbReference type="PIRSF" id="PIRSF018266">
    <property type="entry name" value="FecR"/>
    <property type="match status" value="1"/>
</dbReference>
<evidence type="ECO:0000256" key="1">
    <source>
        <dbReference type="SAM" id="Phobius"/>
    </source>
</evidence>
<dbReference type="Gene3D" id="3.55.50.30">
    <property type="match status" value="1"/>
</dbReference>
<keyword evidence="1" id="KW-0812">Transmembrane</keyword>
<name>A0A3D8LHE9_9BACT</name>
<reference evidence="5" key="1">
    <citation type="submission" date="2018-08" db="EMBL/GenBank/DDBJ databases">
        <authorList>
            <person name="Liu Z.-W."/>
            <person name="Du Z.-J."/>
        </authorList>
    </citation>
    <scope>NUCLEOTIDE SEQUENCE [LARGE SCALE GENOMIC DNA]</scope>
    <source>
        <strain evidence="5">H4X</strain>
    </source>
</reference>
<dbReference type="Pfam" id="PF04773">
    <property type="entry name" value="FecR"/>
    <property type="match status" value="1"/>
</dbReference>
<dbReference type="RefSeq" id="WP_115564081.1">
    <property type="nucleotide sequence ID" value="NZ_QRGR01000003.1"/>
</dbReference>
<gene>
    <name evidence="4" type="ORF">DXT99_03240</name>
</gene>
<proteinExistence type="predicted"/>
<keyword evidence="5" id="KW-1185">Reference proteome</keyword>
<dbReference type="PANTHER" id="PTHR30273:SF2">
    <property type="entry name" value="PROTEIN FECR"/>
    <property type="match status" value="1"/>
</dbReference>
<accession>A0A3D8LHE9</accession>
<keyword evidence="1" id="KW-1133">Transmembrane helix</keyword>
<sequence>MKYQYENASDLAVDEDFIQWVKAPTPERDLFWESWLQQYPFHRELVEEARQIVLLLSEDEDELHDFELEAMWEQLNQTIRKDDPHRPGEASIVSLGFWQRNRMAAIAASVSLLLLLSAFFLYSSMQTETVEYATAYGAKRTIQLPDKSVVVLNSNSRISFPKEWSENEARFVQLEGEAFFEVTHKANDQKFVVQTADGVRVEVLGTAFDVSSRGARSRVVLASGKVRLNYEQGNEEKQLVMKPGELVEVSGTTADITRKDVRTELYTSWKDNKVIFENTSLKEIATMLEDVYGYKVTMKEASLADMKLTAHLDDRGVDNILDTVSETLGVTIKKENQEITISLTNK</sequence>
<feature type="domain" description="Protein FecR C-terminal" evidence="3">
    <location>
        <begin position="274"/>
        <end position="341"/>
    </location>
</feature>
<keyword evidence="1" id="KW-0472">Membrane</keyword>
<dbReference type="GO" id="GO:0016989">
    <property type="term" value="F:sigma factor antagonist activity"/>
    <property type="evidence" value="ECO:0007669"/>
    <property type="project" value="TreeGrafter"/>
</dbReference>
<evidence type="ECO:0000313" key="5">
    <source>
        <dbReference type="Proteomes" id="UP000256708"/>
    </source>
</evidence>